<evidence type="ECO:0000256" key="1">
    <source>
        <dbReference type="SAM" id="MobiDB-lite"/>
    </source>
</evidence>
<dbReference type="KEGG" id="nec:KGD82_11965"/>
<evidence type="ECO:0000313" key="3">
    <source>
        <dbReference type="Proteomes" id="UP000682416"/>
    </source>
</evidence>
<name>A0A975LBM4_9ACTN</name>
<reference evidence="2" key="1">
    <citation type="submission" date="2021-05" db="EMBL/GenBank/DDBJ databases">
        <authorList>
            <person name="Kaiqin L."/>
            <person name="Jian G."/>
        </authorList>
    </citation>
    <scope>NUCLEOTIDE SEQUENCE</scope>
    <source>
        <strain evidence="2">HDS5</strain>
    </source>
</reference>
<feature type="region of interest" description="Disordered" evidence="1">
    <location>
        <begin position="28"/>
        <end position="49"/>
    </location>
</feature>
<dbReference type="AlphaFoldDB" id="A0A975LBM4"/>
<proteinExistence type="predicted"/>
<protein>
    <submittedName>
        <fullName evidence="2">Uncharacterized protein</fullName>
    </submittedName>
</protein>
<evidence type="ECO:0000313" key="2">
    <source>
        <dbReference type="EMBL" id="QVJ02864.1"/>
    </source>
</evidence>
<dbReference type="EMBL" id="CP074402">
    <property type="protein sequence ID" value="QVJ02864.1"/>
    <property type="molecule type" value="Genomic_DNA"/>
</dbReference>
<organism evidence="2 3">
    <name type="scientific">Nocardiopsis eucommiae</name>
    <dbReference type="NCBI Taxonomy" id="2831970"/>
    <lineage>
        <taxon>Bacteria</taxon>
        <taxon>Bacillati</taxon>
        <taxon>Actinomycetota</taxon>
        <taxon>Actinomycetes</taxon>
        <taxon>Streptosporangiales</taxon>
        <taxon>Nocardiopsidaceae</taxon>
        <taxon>Nocardiopsis</taxon>
    </lineage>
</organism>
<gene>
    <name evidence="2" type="ORF">KGD82_11965</name>
</gene>
<accession>A0A975LBM4</accession>
<dbReference type="RefSeq" id="WP_431870177.1">
    <property type="nucleotide sequence ID" value="NZ_CBDRIY010000014.1"/>
</dbReference>
<sequence length="49" mass="5273">MIEEHSADFALFAQAGEVRPETARTVLARFGSQRAGPSREAGPRTGDVE</sequence>
<dbReference type="Proteomes" id="UP000682416">
    <property type="component" value="Chromosome"/>
</dbReference>
<keyword evidence="3" id="KW-1185">Reference proteome</keyword>